<name>A0A158GCB0_CABSO</name>
<dbReference type="Proteomes" id="UP000054893">
    <property type="component" value="Unassembled WGS sequence"/>
</dbReference>
<feature type="domain" description="Aminoglycoside phosphotransferase" evidence="1">
    <location>
        <begin position="34"/>
        <end position="245"/>
    </location>
</feature>
<dbReference type="InterPro" id="IPR002575">
    <property type="entry name" value="Aminoglycoside_PTrfase"/>
</dbReference>
<dbReference type="SUPFAM" id="SSF56112">
    <property type="entry name" value="Protein kinase-like (PK-like)"/>
    <property type="match status" value="1"/>
</dbReference>
<protein>
    <submittedName>
        <fullName evidence="2">Phosphotransferase enzyme family protein</fullName>
    </submittedName>
</protein>
<evidence type="ECO:0000313" key="3">
    <source>
        <dbReference type="Proteomes" id="UP000054893"/>
    </source>
</evidence>
<proteinExistence type="predicted"/>
<dbReference type="OrthoDB" id="179763at2"/>
<evidence type="ECO:0000259" key="1">
    <source>
        <dbReference type="Pfam" id="PF01636"/>
    </source>
</evidence>
<dbReference type="Gene3D" id="3.90.1200.10">
    <property type="match status" value="1"/>
</dbReference>
<dbReference type="InterPro" id="IPR011009">
    <property type="entry name" value="Kinase-like_dom_sf"/>
</dbReference>
<evidence type="ECO:0000313" key="2">
    <source>
        <dbReference type="EMBL" id="SAL29778.1"/>
    </source>
</evidence>
<keyword evidence="2" id="KW-0808">Transferase</keyword>
<gene>
    <name evidence="2" type="ORF">AWB64_02567</name>
</gene>
<sequence length="311" mass="33435">MALSPDVNAAIRSVDAWATAQIDCEAALTPVMSPMHRGVSSECFRLGIDGAPPSFFVKIAHHDLAEAVDVGASYRAAAAVAIIGLTATPRHLSESFGLTAFDLLDDTWRTAHLDDLAVPVTLEKLLAAKRAIHALPPFERDSNVFDRIGRLAASMTLTADIAALVATASRMSAAINASGIDTRPCHADGVTSNVMLHGDDPNGALLLVDFDEAANTDPAFDIAVTLNEVLPELSTWPAALEMANGNVSDAALARTRCYAFADDLRWGLWGLKMNATSPRRQIEFLKYAQWRLLRCSMAASRMDIDHLLTLI</sequence>
<dbReference type="Pfam" id="PF01636">
    <property type="entry name" value="APH"/>
    <property type="match status" value="1"/>
</dbReference>
<dbReference type="RefSeq" id="WP_060819364.1">
    <property type="nucleotide sequence ID" value="NZ_FCOC02000006.1"/>
</dbReference>
<reference evidence="2 3" key="1">
    <citation type="submission" date="2016-01" db="EMBL/GenBank/DDBJ databases">
        <authorList>
            <person name="Oliw E.H."/>
        </authorList>
    </citation>
    <scope>NUCLEOTIDE SEQUENCE [LARGE SCALE GENOMIC DNA]</scope>
    <source>
        <strain evidence="2">LMG 22029</strain>
    </source>
</reference>
<accession>A0A158GCB0</accession>
<dbReference type="EMBL" id="FCOC02000006">
    <property type="protein sequence ID" value="SAL29778.1"/>
    <property type="molecule type" value="Genomic_DNA"/>
</dbReference>
<organism evidence="2 3">
    <name type="scientific">Caballeronia sordidicola</name>
    <name type="common">Burkholderia sordidicola</name>
    <dbReference type="NCBI Taxonomy" id="196367"/>
    <lineage>
        <taxon>Bacteria</taxon>
        <taxon>Pseudomonadati</taxon>
        <taxon>Pseudomonadota</taxon>
        <taxon>Betaproteobacteria</taxon>
        <taxon>Burkholderiales</taxon>
        <taxon>Burkholderiaceae</taxon>
        <taxon>Caballeronia</taxon>
    </lineage>
</organism>
<dbReference type="GO" id="GO:0016740">
    <property type="term" value="F:transferase activity"/>
    <property type="evidence" value="ECO:0007669"/>
    <property type="project" value="UniProtKB-KW"/>
</dbReference>
<dbReference type="AlphaFoldDB" id="A0A158GCB0"/>